<comment type="similarity">
    <text evidence="2">Belongs to the LemA family.</text>
</comment>
<evidence type="ECO:0000256" key="5">
    <source>
        <dbReference type="ARBA" id="ARBA00023136"/>
    </source>
</evidence>
<dbReference type="PROSITE" id="PS51257">
    <property type="entry name" value="PROKAR_LIPOPROTEIN"/>
    <property type="match status" value="1"/>
</dbReference>
<dbReference type="AlphaFoldDB" id="G9Y3C9"/>
<dbReference type="Gene3D" id="1.20.1440.20">
    <property type="entry name" value="LemA-like domain"/>
    <property type="match status" value="1"/>
</dbReference>
<protein>
    <submittedName>
        <fullName evidence="6">LemA family protein</fullName>
    </submittedName>
</protein>
<accession>G9Y3C9</accession>
<keyword evidence="3" id="KW-0812">Transmembrane</keyword>
<dbReference type="InterPro" id="IPR007156">
    <property type="entry name" value="MamQ_LemA"/>
</dbReference>
<dbReference type="Proteomes" id="UP000005959">
    <property type="component" value="Unassembled WGS sequence"/>
</dbReference>
<dbReference type="Pfam" id="PF04011">
    <property type="entry name" value="LemA"/>
    <property type="match status" value="1"/>
</dbReference>
<dbReference type="GO" id="GO:0016020">
    <property type="term" value="C:membrane"/>
    <property type="evidence" value="ECO:0007669"/>
    <property type="project" value="UniProtKB-SubCell"/>
</dbReference>
<evidence type="ECO:0000313" key="6">
    <source>
        <dbReference type="EMBL" id="EHM45592.1"/>
    </source>
</evidence>
<keyword evidence="5" id="KW-0472">Membrane</keyword>
<evidence type="ECO:0000256" key="4">
    <source>
        <dbReference type="ARBA" id="ARBA00022989"/>
    </source>
</evidence>
<dbReference type="PANTHER" id="PTHR34478">
    <property type="entry name" value="PROTEIN LEMA"/>
    <property type="match status" value="1"/>
</dbReference>
<reference evidence="6 7" key="1">
    <citation type="submission" date="2011-08" db="EMBL/GenBank/DDBJ databases">
        <authorList>
            <person name="Weinstock G."/>
            <person name="Sodergren E."/>
            <person name="Clifton S."/>
            <person name="Fulton L."/>
            <person name="Fulton B."/>
            <person name="Courtney L."/>
            <person name="Fronick C."/>
            <person name="Harrison M."/>
            <person name="Strong C."/>
            <person name="Farmer C."/>
            <person name="Delahaunty K."/>
            <person name="Markovic C."/>
            <person name="Hall O."/>
            <person name="Minx P."/>
            <person name="Tomlinson C."/>
            <person name="Mitreva M."/>
            <person name="Hou S."/>
            <person name="Chen J."/>
            <person name="Wollam A."/>
            <person name="Pepin K.H."/>
            <person name="Johnson M."/>
            <person name="Bhonagiri V."/>
            <person name="Zhang X."/>
            <person name="Suruliraj S."/>
            <person name="Warren W."/>
            <person name="Chinwalla A."/>
            <person name="Mardis E.R."/>
            <person name="Wilson R.K."/>
        </authorList>
    </citation>
    <scope>NUCLEOTIDE SEQUENCE [LARGE SCALE GENOMIC DNA]</scope>
    <source>
        <strain evidence="6 7">ATCC 51873</strain>
    </source>
</reference>
<dbReference type="EMBL" id="AGCI01000017">
    <property type="protein sequence ID" value="EHM45592.1"/>
    <property type="molecule type" value="Genomic_DNA"/>
</dbReference>
<name>G9Y3C9_HAFAL</name>
<proteinExistence type="inferred from homology"/>
<evidence type="ECO:0000256" key="2">
    <source>
        <dbReference type="ARBA" id="ARBA00008854"/>
    </source>
</evidence>
<dbReference type="PATRIC" id="fig|1002364.3.peg.1041"/>
<evidence type="ECO:0000256" key="1">
    <source>
        <dbReference type="ARBA" id="ARBA00004167"/>
    </source>
</evidence>
<evidence type="ECO:0000313" key="7">
    <source>
        <dbReference type="Proteomes" id="UP000005959"/>
    </source>
</evidence>
<comment type="subcellular location">
    <subcellularLocation>
        <location evidence="1">Membrane</location>
        <topology evidence="1">Single-pass membrane protein</topology>
    </subcellularLocation>
</comment>
<dbReference type="SUPFAM" id="SSF140478">
    <property type="entry name" value="LemA-like"/>
    <property type="match status" value="1"/>
</dbReference>
<sequence>MFIIKGVVMNKLTLFRLLCSFWIIFALSGCGYNDIQSDDENVNATWAEVLNQYQRRADLVPNLVASVKGYAAHESEVFAQIAEARAKIGGLPNMQQAPQDEQSIKQFQQAQASMSSALSRLLVVNEKYPDLKSDQLYTNLMVQLEGTENRIAVARHRYVQAVQTYNTRIRTFPNNLTASWKGYKPKLTFQPENIESISTAPKIDFSTSSTAK</sequence>
<gene>
    <name evidence="6" type="ORF">HMPREF0454_01131</name>
</gene>
<dbReference type="PANTHER" id="PTHR34478:SF2">
    <property type="entry name" value="MEMBRANE PROTEIN"/>
    <property type="match status" value="1"/>
</dbReference>
<dbReference type="InterPro" id="IPR023353">
    <property type="entry name" value="LemA-like_dom_sf"/>
</dbReference>
<organism evidence="6 7">
    <name type="scientific">Hafnia alvei ATCC 51873</name>
    <dbReference type="NCBI Taxonomy" id="1002364"/>
    <lineage>
        <taxon>Bacteria</taxon>
        <taxon>Pseudomonadati</taxon>
        <taxon>Pseudomonadota</taxon>
        <taxon>Gammaproteobacteria</taxon>
        <taxon>Enterobacterales</taxon>
        <taxon>Hafniaceae</taxon>
        <taxon>Hafnia</taxon>
    </lineage>
</organism>
<keyword evidence="4" id="KW-1133">Transmembrane helix</keyword>
<evidence type="ECO:0000256" key="3">
    <source>
        <dbReference type="ARBA" id="ARBA00022692"/>
    </source>
</evidence>
<comment type="caution">
    <text evidence="6">The sequence shown here is derived from an EMBL/GenBank/DDBJ whole genome shotgun (WGS) entry which is preliminary data.</text>
</comment>
<dbReference type="HOGENOM" id="CLU_056714_0_0_6"/>